<name>A0A4Y7IZ14_PAPSO</name>
<proteinExistence type="predicted"/>
<feature type="compositionally biased region" description="Pro residues" evidence="2">
    <location>
        <begin position="40"/>
        <end position="50"/>
    </location>
</feature>
<dbReference type="InterPro" id="IPR040265">
    <property type="entry name" value="CHUP1/IPGA1-like"/>
</dbReference>
<dbReference type="PANTHER" id="PTHR31342">
    <property type="entry name" value="PROTEIN CHUP1, CHLOROPLASTIC"/>
    <property type="match status" value="1"/>
</dbReference>
<dbReference type="Gramene" id="RZC54123">
    <property type="protein sequence ID" value="RZC54123"/>
    <property type="gene ID" value="C5167_012979"/>
</dbReference>
<feature type="region of interest" description="Disordered" evidence="2">
    <location>
        <begin position="23"/>
        <end position="110"/>
    </location>
</feature>
<dbReference type="EMBL" id="CM010717">
    <property type="protein sequence ID" value="RZC54123.1"/>
    <property type="molecule type" value="Genomic_DNA"/>
</dbReference>
<accession>A0A4Y7IZ14</accession>
<feature type="compositionally biased region" description="Basic and acidic residues" evidence="2">
    <location>
        <begin position="23"/>
        <end position="34"/>
    </location>
</feature>
<evidence type="ECO:0000256" key="2">
    <source>
        <dbReference type="SAM" id="MobiDB-lite"/>
    </source>
</evidence>
<evidence type="ECO:0000313" key="3">
    <source>
        <dbReference type="EMBL" id="RZC54123.1"/>
    </source>
</evidence>
<dbReference type="STRING" id="3469.A0A4Y7IZ14"/>
<organism evidence="3 4">
    <name type="scientific">Papaver somniferum</name>
    <name type="common">Opium poppy</name>
    <dbReference type="NCBI Taxonomy" id="3469"/>
    <lineage>
        <taxon>Eukaryota</taxon>
        <taxon>Viridiplantae</taxon>
        <taxon>Streptophyta</taxon>
        <taxon>Embryophyta</taxon>
        <taxon>Tracheophyta</taxon>
        <taxon>Spermatophyta</taxon>
        <taxon>Magnoliopsida</taxon>
        <taxon>Ranunculales</taxon>
        <taxon>Papaveraceae</taxon>
        <taxon>Papaveroideae</taxon>
        <taxon>Papaver</taxon>
    </lineage>
</organism>
<sequence length="493" mass="55206">MKIDEERNEKDKVVKDLEIKISELKKKMCEEPKQKTINSPLPPPQPPPPTMIKSTSFPAPPPLPPPMGKKPPPPPPPPLPMAKVKYQAPPPPLLAPPPPPPPPLARNKLPFPPQPPLLSIGLRRVPEVIQLYNSLMRRKDSVKKSGGLDIAPTNTRQMIGEIENKSSHLLAIKCDVANRGDFIRNLIKQVENADFAKIEDVVAFVKWLDDELSTLVDETAVLKHFEWPEKKEDALREAAFAYCDLKKMLELEASNFIDDIGLPCAAALKKMQTSFEKLENGAYNLSRMRESSTNRYKGFHIPTDWMLETGILRQIKLASVKLATKFMNTVSRELKAAGGAPDFEELMLQGVPTILDSQGGQLCAVALLVALRTWISARIASLNGLLRSVTPEFGDRTSLEQELEGIFRLFSYDSVASFESICFLAVAKDTELYSAFEFIKIRFMHTRFLNHAESIAFFGGGALRKNCNYLKLQQTDWLLGDTSEEEMAVWYTG</sequence>
<feature type="compositionally biased region" description="Pro residues" evidence="2">
    <location>
        <begin position="88"/>
        <end position="110"/>
    </location>
</feature>
<gene>
    <name evidence="3" type="ORF">C5167_012979</name>
</gene>
<evidence type="ECO:0000313" key="4">
    <source>
        <dbReference type="Proteomes" id="UP000316621"/>
    </source>
</evidence>
<feature type="compositionally biased region" description="Pro residues" evidence="2">
    <location>
        <begin position="58"/>
        <end position="80"/>
    </location>
</feature>
<dbReference type="GO" id="GO:0072699">
    <property type="term" value="P:protein localization to cortical microtubule cytoskeleton"/>
    <property type="evidence" value="ECO:0007669"/>
    <property type="project" value="TreeGrafter"/>
</dbReference>
<evidence type="ECO:0000256" key="1">
    <source>
        <dbReference type="ARBA" id="ARBA00023054"/>
    </source>
</evidence>
<dbReference type="Proteomes" id="UP000316621">
    <property type="component" value="Chromosome 3"/>
</dbReference>
<protein>
    <submittedName>
        <fullName evidence="3">Uncharacterized protein</fullName>
    </submittedName>
</protein>
<dbReference type="GO" id="GO:0055028">
    <property type="term" value="C:cortical microtubule"/>
    <property type="evidence" value="ECO:0007669"/>
    <property type="project" value="TreeGrafter"/>
</dbReference>
<keyword evidence="1" id="KW-0175">Coiled coil</keyword>
<dbReference type="PANTHER" id="PTHR31342:SF18">
    <property type="entry name" value="OS01G0651932 PROTEIN"/>
    <property type="match status" value="1"/>
</dbReference>
<keyword evidence="4" id="KW-1185">Reference proteome</keyword>
<reference evidence="3 4" key="1">
    <citation type="journal article" date="2018" name="Science">
        <title>The opium poppy genome and morphinan production.</title>
        <authorList>
            <person name="Guo L."/>
            <person name="Winzer T."/>
            <person name="Yang X."/>
            <person name="Li Y."/>
            <person name="Ning Z."/>
            <person name="He Z."/>
            <person name="Teodor R."/>
            <person name="Lu Y."/>
            <person name="Bowser T.A."/>
            <person name="Graham I.A."/>
            <person name="Ye K."/>
        </authorList>
    </citation>
    <scope>NUCLEOTIDE SEQUENCE [LARGE SCALE GENOMIC DNA]</scope>
    <source>
        <strain evidence="4">cv. HN1</strain>
        <tissue evidence="3">Leaves</tissue>
    </source>
</reference>
<dbReference type="AlphaFoldDB" id="A0A4Y7IZ14"/>